<feature type="region of interest" description="Disordered" evidence="2">
    <location>
        <begin position="1092"/>
        <end position="1116"/>
    </location>
</feature>
<proteinExistence type="predicted"/>
<feature type="region of interest" description="Disordered" evidence="2">
    <location>
        <begin position="1190"/>
        <end position="1242"/>
    </location>
</feature>
<organism evidence="3 4">
    <name type="scientific">Orbilia ellipsospora</name>
    <dbReference type="NCBI Taxonomy" id="2528407"/>
    <lineage>
        <taxon>Eukaryota</taxon>
        <taxon>Fungi</taxon>
        <taxon>Dikarya</taxon>
        <taxon>Ascomycota</taxon>
        <taxon>Pezizomycotina</taxon>
        <taxon>Orbiliomycetes</taxon>
        <taxon>Orbiliales</taxon>
        <taxon>Orbiliaceae</taxon>
        <taxon>Orbilia</taxon>
    </lineage>
</organism>
<sequence length="1297" mass="146664">MSGSQDTQFRNDDQDTDPIPRADTPMPGSERRTVPFLATRAFPPRDVNQGRRQNRRRSDTFVSATGPPDIGQFSSAFMGRSYSHPAGSPIQARAPPPQTQSQTSSQIVPRTISQPAQIVASVPTYRAPRDPKFYLRPVSDTFTTVPERIQIENQSKYPPATCHPQNLQRQPAMEIQSVHRTRYPGEKQISKDTGRRPFEWAQFRDTVNPDGSVSEGYLHTAIQDAMKLRIEQDTPRPQRRRSGSFLMAVGDEEAIQQNTAIRSKAMVKMIKLLVLHPKATKVLLIKLITDRRERYPDVLPYPVSKKWAWGFLVAEAASSEQEEMERQNKKVNLEMEVCRRLRRKKETSSTKEIGEELDTKTVTFSSKCTISKAPTTPSIGVIPPEPLRQNSMTALQTETPKDENKRDEPPRSGRKMRRNSDVRRSEREGSQIPLATFPKESKPKHRTLTAPKGILVTKTKQSHLAGSQPSTREIDNLNNPTSDNIPVSNAPDSVEYKGKSRMSMEEEIELIHQKKEELNTQIDFLRNIRSRSNGEGYIKERLEELETRKSQYDSTSDIPELGPETVEFESLPSKYPLSSKAKGLLTYGGDIILQGCGPSTPKFRKTHSLKIFGTEFIPPMQHYEFDSPTSSYSGSSSAASSQRGLDLSSDESILERPRPPDMIIISDYDRNHEGIEIPILPEPMEETTHWEGSSLVIPRGLEVTKVLAMLVVELQRCTAYIFSSDKGYEDNLWTERVEKLLDLVDAVRNVIPERQVDRPLCGSLLGEVGTLEMAANLGHGFWAMKNWIRDMENKVHKMEALILELGSGIDSMMKRQEKWIDQREKNIEEAGGDISADEEINVTNAELERYTELLQKTTKLGVESEEWKVIWREVKEVIGRMELHSIPFIKRGWGKGCRPDRYAPDVEHFTESVRGSKQPSVSIGTSRAIYPSKTRAKLYYRPGQVLMTELKIDALIIMNGMGGRNRSKVRRSILPPPVGSGRERMRLPEESWDCIIRPPNSAYPGRFLESNHYGLFTWLYPRENLKVFTELGLPFGRGCFRGKAMIQYRRPDVVLEQWQFKKWKSYTLKDFLSRETVLKLITSTAPPTTSVKLGFPSRPISPDFSRTPGSGYTSNGKVLEIQTIPDDGDDEEFIEYITDTGKQPESSTTTEDNMGPRSRSDINTPQMLTIDHEEQGPEPKPRVLRVMNPDIEPQMTPSPKQEEQLDGIGERQSTPNEIRLPLRDESWKPTTEDPEPDIPIPKPLLSVSSVGIPPTVAKVKCMLGVSNPRTVLLGSLDRTYSYTGLGDHGDNEGIDSE</sequence>
<feature type="compositionally biased region" description="Low complexity" evidence="2">
    <location>
        <begin position="627"/>
        <end position="641"/>
    </location>
</feature>
<accession>A0AAV9X8G9</accession>
<keyword evidence="1" id="KW-0175">Coiled coil</keyword>
<feature type="region of interest" description="Disordered" evidence="2">
    <location>
        <begin position="1138"/>
        <end position="1164"/>
    </location>
</feature>
<evidence type="ECO:0000256" key="1">
    <source>
        <dbReference type="SAM" id="Coils"/>
    </source>
</evidence>
<reference evidence="3 4" key="1">
    <citation type="submission" date="2019-10" db="EMBL/GenBank/DDBJ databases">
        <authorList>
            <person name="Palmer J.M."/>
        </authorList>
    </citation>
    <scope>NUCLEOTIDE SEQUENCE [LARGE SCALE GENOMIC DNA]</scope>
    <source>
        <strain evidence="3 4">TWF694</strain>
    </source>
</reference>
<evidence type="ECO:0000313" key="3">
    <source>
        <dbReference type="EMBL" id="KAK6538375.1"/>
    </source>
</evidence>
<comment type="caution">
    <text evidence="3">The sequence shown here is derived from an EMBL/GenBank/DDBJ whole genome shotgun (WGS) entry which is preliminary data.</text>
</comment>
<feature type="compositionally biased region" description="Polar residues" evidence="2">
    <location>
        <begin position="388"/>
        <end position="398"/>
    </location>
</feature>
<evidence type="ECO:0000256" key="2">
    <source>
        <dbReference type="SAM" id="MobiDB-lite"/>
    </source>
</evidence>
<evidence type="ECO:0000313" key="4">
    <source>
        <dbReference type="Proteomes" id="UP001365542"/>
    </source>
</evidence>
<keyword evidence="4" id="KW-1185">Reference proteome</keyword>
<feature type="compositionally biased region" description="Basic and acidic residues" evidence="2">
    <location>
        <begin position="418"/>
        <end position="429"/>
    </location>
</feature>
<dbReference type="Proteomes" id="UP001365542">
    <property type="component" value="Unassembled WGS sequence"/>
</dbReference>
<feature type="coiled-coil region" evidence="1">
    <location>
        <begin position="501"/>
        <end position="528"/>
    </location>
</feature>
<feature type="compositionally biased region" description="Polar residues" evidence="2">
    <location>
        <begin position="459"/>
        <end position="491"/>
    </location>
</feature>
<feature type="region of interest" description="Disordered" evidence="2">
    <location>
        <begin position="459"/>
        <end position="498"/>
    </location>
</feature>
<feature type="compositionally biased region" description="Polar residues" evidence="2">
    <location>
        <begin position="1140"/>
        <end position="1152"/>
    </location>
</feature>
<feature type="region of interest" description="Disordered" evidence="2">
    <location>
        <begin position="1"/>
        <end position="111"/>
    </location>
</feature>
<feature type="compositionally biased region" description="Basic and acidic residues" evidence="2">
    <location>
        <begin position="399"/>
        <end position="411"/>
    </location>
</feature>
<feature type="compositionally biased region" description="Polar residues" evidence="2">
    <location>
        <begin position="368"/>
        <end position="378"/>
    </location>
</feature>
<dbReference type="EMBL" id="JAVHJO010000008">
    <property type="protein sequence ID" value="KAK6538375.1"/>
    <property type="molecule type" value="Genomic_DNA"/>
</dbReference>
<feature type="region of interest" description="Disordered" evidence="2">
    <location>
        <begin position="627"/>
        <end position="655"/>
    </location>
</feature>
<feature type="compositionally biased region" description="Polar residues" evidence="2">
    <location>
        <begin position="1107"/>
        <end position="1116"/>
    </location>
</feature>
<gene>
    <name evidence="3" type="ORF">TWF694_011255</name>
</gene>
<feature type="compositionally biased region" description="Basic and acidic residues" evidence="2">
    <location>
        <begin position="1220"/>
        <end position="1231"/>
    </location>
</feature>
<feature type="coiled-coil region" evidence="1">
    <location>
        <begin position="314"/>
        <end position="341"/>
    </location>
</feature>
<name>A0AAV9X8G9_9PEZI</name>
<protein>
    <submittedName>
        <fullName evidence="3">Uncharacterized protein</fullName>
    </submittedName>
</protein>
<feature type="region of interest" description="Disordered" evidence="2">
    <location>
        <begin position="368"/>
        <end position="446"/>
    </location>
</feature>